<proteinExistence type="inferred from homology"/>
<dbReference type="Pfam" id="PF00005">
    <property type="entry name" value="ABC_tran"/>
    <property type="match status" value="2"/>
</dbReference>
<feature type="transmembrane region" description="Helical" evidence="10">
    <location>
        <begin position="1145"/>
        <end position="1170"/>
    </location>
</feature>
<dbReference type="GO" id="GO:0016887">
    <property type="term" value="F:ATP hydrolysis activity"/>
    <property type="evidence" value="ECO:0007669"/>
    <property type="project" value="InterPro"/>
</dbReference>
<keyword evidence="13" id="KW-1185">Reference proteome</keyword>
<dbReference type="CDD" id="cd03263">
    <property type="entry name" value="ABC_subfamily_A"/>
    <property type="match status" value="2"/>
</dbReference>
<keyword evidence="8 10" id="KW-1133">Transmembrane helix</keyword>
<evidence type="ECO:0000256" key="2">
    <source>
        <dbReference type="ARBA" id="ARBA00008869"/>
    </source>
</evidence>
<dbReference type="SUPFAM" id="SSF52540">
    <property type="entry name" value="P-loop containing nucleoside triphosphate hydrolases"/>
    <property type="match status" value="2"/>
</dbReference>
<dbReference type="FunFam" id="3.40.50.300:FF:000335">
    <property type="entry name" value="ATP binding cassette subfamily A member 5"/>
    <property type="match status" value="1"/>
</dbReference>
<keyword evidence="9 10" id="KW-0472">Membrane</keyword>
<dbReference type="Pfam" id="PF12698">
    <property type="entry name" value="ABC2_membrane_3"/>
    <property type="match status" value="1"/>
</dbReference>
<evidence type="ECO:0000256" key="9">
    <source>
        <dbReference type="ARBA" id="ARBA00023136"/>
    </source>
</evidence>
<dbReference type="GO" id="GO:0005319">
    <property type="term" value="F:lipid transporter activity"/>
    <property type="evidence" value="ECO:0007669"/>
    <property type="project" value="TreeGrafter"/>
</dbReference>
<evidence type="ECO:0000256" key="4">
    <source>
        <dbReference type="ARBA" id="ARBA00022692"/>
    </source>
</evidence>
<name>A0A9P8VHJ4_9PEZI</name>
<feature type="domain" description="ABC transporter" evidence="11">
    <location>
        <begin position="460"/>
        <end position="696"/>
    </location>
</feature>
<keyword evidence="5" id="KW-0677">Repeat</keyword>
<dbReference type="Proteomes" id="UP000770015">
    <property type="component" value="Unassembled WGS sequence"/>
</dbReference>
<dbReference type="InterPro" id="IPR003593">
    <property type="entry name" value="AAA+_ATPase"/>
</dbReference>
<feature type="transmembrane region" description="Helical" evidence="10">
    <location>
        <begin position="813"/>
        <end position="836"/>
    </location>
</feature>
<dbReference type="InterPro" id="IPR027417">
    <property type="entry name" value="P-loop_NTPase"/>
</dbReference>
<feature type="transmembrane region" description="Helical" evidence="10">
    <location>
        <begin position="1104"/>
        <end position="1125"/>
    </location>
</feature>
<gene>
    <name evidence="12" type="ORF">F5X68DRAFT_250381</name>
</gene>
<feature type="transmembrane region" description="Helical" evidence="10">
    <location>
        <begin position="226"/>
        <end position="251"/>
    </location>
</feature>
<dbReference type="GO" id="GO:0005524">
    <property type="term" value="F:ATP binding"/>
    <property type="evidence" value="ECO:0007669"/>
    <property type="project" value="UniProtKB-KW"/>
</dbReference>
<dbReference type="OrthoDB" id="8061355at2759"/>
<feature type="transmembrane region" description="Helical" evidence="10">
    <location>
        <begin position="359"/>
        <end position="379"/>
    </location>
</feature>
<dbReference type="InterPro" id="IPR013525">
    <property type="entry name" value="ABC2_TM"/>
</dbReference>
<dbReference type="Gene3D" id="3.40.50.300">
    <property type="entry name" value="P-loop containing nucleotide triphosphate hydrolases"/>
    <property type="match status" value="2"/>
</dbReference>
<dbReference type="SMART" id="SM00382">
    <property type="entry name" value="AAA"/>
    <property type="match status" value="2"/>
</dbReference>
<dbReference type="InterPro" id="IPR026082">
    <property type="entry name" value="ABCA"/>
</dbReference>
<keyword evidence="7" id="KW-0067">ATP-binding</keyword>
<sequence length="1594" mass="173446">MAGVTIRPLRLWLRQTQALVKKILLITLTRHWLSTLIRSIIIPTLALSLILGIQKFTSSGNKYGTGTSAPAQTLADFIPAGAKFFFVQPSNSAADISAAIEDIKRPLGNKARIETVQTEEQLVNKCPTNINGVTDCYAAIVFNDSPLSSAGSRQWNYTLRISSLSVPSSFDVGQSHVADWNPYMPLQLAVDQAITNSTDVPDTYLFTRTTENQAAALHRREFLNTVISGLGIICFASMLSHVFHIVGMIAAERESGMAQLIDVMGGGAASARVLSFVIAFDIIYLPAWIILGGVYSALLLPTTSAGIPILWQVLTGWALTSGCVFGATFAVRYSAIYATVALVGIAAFAQLLDTQTEPISATVTVIFSFIFPSCSYIFVLNSLARYEQAGLPANIYTIPPSGGGPELQQATIGTLWAYLCLTIVSFPLLAIFVEKYIHGISSRRRSFKTDEKSSDASTALEINGLVKTYRQSWWRRLCCCCCGDRKSRTFTAVDSLDFSSQKSQILCLLGINGSGKTTTMDLITGRQSITSGSISFNASASQIGFCPQRNIQWDVLTVLEHVALWDMIKGGSATQAELEDLVKCSDLGPKMHSRVGTLSGGQKRKVQLACMLAGGSSVCLMDEVTTGMDPVSRRAIWNIVLAERSKRSIIFTTHFLDECEVLADQVVVLVRGQNKCQGSPAELKNTYGEGYRVHLPDVGHVPETGYPRSVHQGTTSFHVPTSQAAIDLLAHLEGSGLSGISITGPTIEDVFLRVAKEPDGPSRSYTHMSSTSDTAPLTASGVDEQLSEGSTTTFLQQLSALALKRIIILRSSFWFYVMAMALPLVFSPAITSMLIVSNGPDTFPFELPKCTSFEPSIFDAPFLVDLPVSGYTDALGSMGVSVLVGPQAARSDVFNVVDKFPLGIRYDSNKFDADFTFQDGRDRFQNVVKNNATNFGSGAIFVGDGSQKAVVAVNPELGQDVAVLMQNLWRQAKSRIPIAVNLAYFTKSVPADAGAGLIAAILLTFLHSLYPAIFALYPAYEKIQKVRALQYSNNVSPYPLWASYIVVDMSIVTIVAALGTLALAAHVPNWYFAGYMFPVMWLFGITGMLWSYIISLYSRSELQAFGLTVCLMVVFYFLSVVGFSLSATNPDPRDPNIILDAVSYALGLIFPAMNLFRAMAIGLNVWLVGCRQFKLITDPGSINAYGGPIMLLVIQVVYLLPLLIWLDGQKPISWPWQRKTVIVSPEDAVSSMGSAIPMQSLGEGDAATEIVHVDHVSKSFNEKLAVDVVSLRMGTGSILALLGPNGAGKTTLTDMMRGDMEPDAGSIVVKGTRVHEDAQVARRNIGVCPQFDALDKITTRQQLQFYARIKGIKDVKRDVELVMRRVGLTEYASRRTDRLSGGNKRKLSLAIALLGNPTVLILDEPSSAMDAAAKRDMWKMLSSVTPGRSVLLTTHSMEEADELATSVAIMSGRILATGTSQELRKRYSNFYNVHLALSTAPGSTRDEMQAVESWARHVFPEASFDAVSLGGQVRFTMPAEDQVRRGKSTVLRLMETLEANKQRLGVAHYTVGMGTLETVFLNIMQQNNVLEESAPSEKVGKSRWRIGWPSGVIL</sequence>
<evidence type="ECO:0000256" key="5">
    <source>
        <dbReference type="ARBA" id="ARBA00022737"/>
    </source>
</evidence>
<feature type="domain" description="ABC transporter" evidence="11">
    <location>
        <begin position="1251"/>
        <end position="1476"/>
    </location>
</feature>
<feature type="transmembrane region" description="Helical" evidence="10">
    <location>
        <begin position="415"/>
        <end position="437"/>
    </location>
</feature>
<dbReference type="EMBL" id="JAGSXJ010000004">
    <property type="protein sequence ID" value="KAH6692200.1"/>
    <property type="molecule type" value="Genomic_DNA"/>
</dbReference>
<keyword evidence="4 10" id="KW-0812">Transmembrane</keyword>
<feature type="transmembrane region" description="Helical" evidence="10">
    <location>
        <begin position="1182"/>
        <end position="1206"/>
    </location>
</feature>
<protein>
    <recommendedName>
        <fullName evidence="11">ABC transporter domain-containing protein</fullName>
    </recommendedName>
</protein>
<dbReference type="PANTHER" id="PTHR19229">
    <property type="entry name" value="ATP-BINDING CASSETTE TRANSPORTER SUBFAMILY A ABCA"/>
    <property type="match status" value="1"/>
</dbReference>
<keyword evidence="3" id="KW-0813">Transport</keyword>
<evidence type="ECO:0000313" key="13">
    <source>
        <dbReference type="Proteomes" id="UP000770015"/>
    </source>
</evidence>
<comment type="caution">
    <text evidence="12">The sequence shown here is derived from an EMBL/GenBank/DDBJ whole genome shotgun (WGS) entry which is preliminary data.</text>
</comment>
<accession>A0A9P8VHJ4</accession>
<evidence type="ECO:0000256" key="10">
    <source>
        <dbReference type="SAM" id="Phobius"/>
    </source>
</evidence>
<feature type="transmembrane region" description="Helical" evidence="10">
    <location>
        <begin position="1041"/>
        <end position="1064"/>
    </location>
</feature>
<comment type="similarity">
    <text evidence="2">Belongs to the ABC transporter superfamily. ABCA family.</text>
</comment>
<evidence type="ECO:0000259" key="11">
    <source>
        <dbReference type="PROSITE" id="PS50893"/>
    </source>
</evidence>
<evidence type="ECO:0000256" key="1">
    <source>
        <dbReference type="ARBA" id="ARBA00004141"/>
    </source>
</evidence>
<dbReference type="InterPro" id="IPR017871">
    <property type="entry name" value="ABC_transporter-like_CS"/>
</dbReference>
<comment type="subcellular location">
    <subcellularLocation>
        <location evidence="1">Membrane</location>
        <topology evidence="1">Multi-pass membrane protein</topology>
    </subcellularLocation>
</comment>
<evidence type="ECO:0000313" key="12">
    <source>
        <dbReference type="EMBL" id="KAH6692200.1"/>
    </source>
</evidence>
<keyword evidence="6" id="KW-0547">Nucleotide-binding</keyword>
<evidence type="ECO:0000256" key="3">
    <source>
        <dbReference type="ARBA" id="ARBA00022448"/>
    </source>
</evidence>
<feature type="transmembrane region" description="Helical" evidence="10">
    <location>
        <begin position="997"/>
        <end position="1020"/>
    </location>
</feature>
<evidence type="ECO:0000256" key="6">
    <source>
        <dbReference type="ARBA" id="ARBA00022741"/>
    </source>
</evidence>
<feature type="transmembrane region" description="Helical" evidence="10">
    <location>
        <begin position="271"/>
        <end position="297"/>
    </location>
</feature>
<evidence type="ECO:0000256" key="7">
    <source>
        <dbReference type="ARBA" id="ARBA00022840"/>
    </source>
</evidence>
<evidence type="ECO:0000256" key="8">
    <source>
        <dbReference type="ARBA" id="ARBA00022989"/>
    </source>
</evidence>
<reference evidence="12" key="1">
    <citation type="journal article" date="2021" name="Nat. Commun.">
        <title>Genetic determinants of endophytism in the Arabidopsis root mycobiome.</title>
        <authorList>
            <person name="Mesny F."/>
            <person name="Miyauchi S."/>
            <person name="Thiergart T."/>
            <person name="Pickel B."/>
            <person name="Atanasova L."/>
            <person name="Karlsson M."/>
            <person name="Huettel B."/>
            <person name="Barry K.W."/>
            <person name="Haridas S."/>
            <person name="Chen C."/>
            <person name="Bauer D."/>
            <person name="Andreopoulos W."/>
            <person name="Pangilinan J."/>
            <person name="LaButti K."/>
            <person name="Riley R."/>
            <person name="Lipzen A."/>
            <person name="Clum A."/>
            <person name="Drula E."/>
            <person name="Henrissat B."/>
            <person name="Kohler A."/>
            <person name="Grigoriev I.V."/>
            <person name="Martin F.M."/>
            <person name="Hacquard S."/>
        </authorList>
    </citation>
    <scope>NUCLEOTIDE SEQUENCE</scope>
    <source>
        <strain evidence="12">MPI-SDFR-AT-0117</strain>
    </source>
</reference>
<feature type="transmembrane region" description="Helical" evidence="10">
    <location>
        <begin position="32"/>
        <end position="53"/>
    </location>
</feature>
<dbReference type="PANTHER" id="PTHR19229:SF36">
    <property type="entry name" value="ATP-BINDING CASSETTE SUB-FAMILY A MEMBER 2"/>
    <property type="match status" value="1"/>
</dbReference>
<dbReference type="PROSITE" id="PS00211">
    <property type="entry name" value="ABC_TRANSPORTER_1"/>
    <property type="match status" value="2"/>
</dbReference>
<organism evidence="12 13">
    <name type="scientific">Plectosphaerella plurivora</name>
    <dbReference type="NCBI Taxonomy" id="936078"/>
    <lineage>
        <taxon>Eukaryota</taxon>
        <taxon>Fungi</taxon>
        <taxon>Dikarya</taxon>
        <taxon>Ascomycota</taxon>
        <taxon>Pezizomycotina</taxon>
        <taxon>Sordariomycetes</taxon>
        <taxon>Hypocreomycetidae</taxon>
        <taxon>Glomerellales</taxon>
        <taxon>Plectosphaerellaceae</taxon>
        <taxon>Plectosphaerella</taxon>
    </lineage>
</organism>
<feature type="transmembrane region" description="Helical" evidence="10">
    <location>
        <begin position="1070"/>
        <end position="1092"/>
    </location>
</feature>
<dbReference type="InterPro" id="IPR003439">
    <property type="entry name" value="ABC_transporter-like_ATP-bd"/>
</dbReference>
<feature type="transmembrane region" description="Helical" evidence="10">
    <location>
        <begin position="335"/>
        <end position="352"/>
    </location>
</feature>
<dbReference type="GO" id="GO:0140359">
    <property type="term" value="F:ABC-type transporter activity"/>
    <property type="evidence" value="ECO:0007669"/>
    <property type="project" value="InterPro"/>
</dbReference>
<dbReference type="GO" id="GO:0016020">
    <property type="term" value="C:membrane"/>
    <property type="evidence" value="ECO:0007669"/>
    <property type="project" value="UniProtKB-SubCell"/>
</dbReference>
<dbReference type="PROSITE" id="PS50893">
    <property type="entry name" value="ABC_TRANSPORTER_2"/>
    <property type="match status" value="2"/>
</dbReference>